<sequence length="181" mass="20324">MVIPNALPGEEEDEAKGKTIARKSSASSHVEEHNKVGWCDTWWTELARFSWCASAASDTAAAALILATRLTLPPFFILRSEDQRVRKPSPEKKYSSGSKQELDAARHSVTTTDFCMASCSSHVASSRDRKLRCTVRCTWYGRKHTRKVTRTMAIIRMALELAPCCRRAELLRDSRARIIPA</sequence>
<gene>
    <name evidence="2" type="ORF">EYF80_042062</name>
</gene>
<keyword evidence="3" id="KW-1185">Reference proteome</keyword>
<dbReference type="Proteomes" id="UP000314294">
    <property type="component" value="Unassembled WGS sequence"/>
</dbReference>
<proteinExistence type="predicted"/>
<evidence type="ECO:0000313" key="2">
    <source>
        <dbReference type="EMBL" id="TNN47743.1"/>
    </source>
</evidence>
<evidence type="ECO:0000313" key="3">
    <source>
        <dbReference type="Proteomes" id="UP000314294"/>
    </source>
</evidence>
<dbReference type="AlphaFoldDB" id="A0A4Z2G4C9"/>
<dbReference type="EMBL" id="SRLO01000726">
    <property type="protein sequence ID" value="TNN47743.1"/>
    <property type="molecule type" value="Genomic_DNA"/>
</dbReference>
<evidence type="ECO:0000256" key="1">
    <source>
        <dbReference type="SAM" id="MobiDB-lite"/>
    </source>
</evidence>
<organism evidence="2 3">
    <name type="scientific">Liparis tanakae</name>
    <name type="common">Tanaka's snailfish</name>
    <dbReference type="NCBI Taxonomy" id="230148"/>
    <lineage>
        <taxon>Eukaryota</taxon>
        <taxon>Metazoa</taxon>
        <taxon>Chordata</taxon>
        <taxon>Craniata</taxon>
        <taxon>Vertebrata</taxon>
        <taxon>Euteleostomi</taxon>
        <taxon>Actinopterygii</taxon>
        <taxon>Neopterygii</taxon>
        <taxon>Teleostei</taxon>
        <taxon>Neoteleostei</taxon>
        <taxon>Acanthomorphata</taxon>
        <taxon>Eupercaria</taxon>
        <taxon>Perciformes</taxon>
        <taxon>Cottioidei</taxon>
        <taxon>Cottales</taxon>
        <taxon>Liparidae</taxon>
        <taxon>Liparis</taxon>
    </lineage>
</organism>
<feature type="region of interest" description="Disordered" evidence="1">
    <location>
        <begin position="1"/>
        <end position="26"/>
    </location>
</feature>
<reference evidence="2 3" key="1">
    <citation type="submission" date="2019-03" db="EMBL/GenBank/DDBJ databases">
        <title>First draft genome of Liparis tanakae, snailfish: a comprehensive survey of snailfish specific genes.</title>
        <authorList>
            <person name="Kim W."/>
            <person name="Song I."/>
            <person name="Jeong J.-H."/>
            <person name="Kim D."/>
            <person name="Kim S."/>
            <person name="Ryu S."/>
            <person name="Song J.Y."/>
            <person name="Lee S.K."/>
        </authorList>
    </citation>
    <scope>NUCLEOTIDE SEQUENCE [LARGE SCALE GENOMIC DNA]</scope>
    <source>
        <tissue evidence="2">Muscle</tissue>
    </source>
</reference>
<comment type="caution">
    <text evidence="2">The sequence shown here is derived from an EMBL/GenBank/DDBJ whole genome shotgun (WGS) entry which is preliminary data.</text>
</comment>
<accession>A0A4Z2G4C9</accession>
<protein>
    <submittedName>
        <fullName evidence="2">Uncharacterized protein</fullName>
    </submittedName>
</protein>
<name>A0A4Z2G4C9_9TELE</name>